<evidence type="ECO:0000256" key="1">
    <source>
        <dbReference type="ARBA" id="ARBA00004141"/>
    </source>
</evidence>
<dbReference type="InterPro" id="IPR035973">
    <property type="entry name" value="Cyt_c_oxidase_su3-like_sf"/>
</dbReference>
<dbReference type="InterPro" id="IPR000298">
    <property type="entry name" value="Cyt_c_oxidase-like_su3"/>
</dbReference>
<keyword evidence="4 7" id="KW-1133">Transmembrane helix</keyword>
<keyword evidence="10" id="KW-1185">Reference proteome</keyword>
<reference evidence="9 10" key="1">
    <citation type="submission" date="2017-09" db="EMBL/GenBank/DDBJ databases">
        <title>Comparative genomics of rhizobia isolated from Phaseolus vulgaris in China.</title>
        <authorList>
            <person name="Tong W."/>
        </authorList>
    </citation>
    <scope>NUCLEOTIDE SEQUENCE [LARGE SCALE GENOMIC DNA]</scope>
    <source>
        <strain evidence="9 10">Y27</strain>
    </source>
</reference>
<name>A0ABX4IY59_9HYPH</name>
<protein>
    <submittedName>
        <fullName evidence="9">NorE accessory protein for nitric oxide reductase</fullName>
    </submittedName>
</protein>
<feature type="transmembrane region" description="Helical" evidence="7">
    <location>
        <begin position="129"/>
        <end position="151"/>
    </location>
</feature>
<feature type="transmembrane region" description="Helical" evidence="7">
    <location>
        <begin position="92"/>
        <end position="109"/>
    </location>
</feature>
<dbReference type="Pfam" id="PF00510">
    <property type="entry name" value="COX3"/>
    <property type="match status" value="1"/>
</dbReference>
<evidence type="ECO:0000256" key="6">
    <source>
        <dbReference type="RuleBase" id="RU003376"/>
    </source>
</evidence>
<dbReference type="InterPro" id="IPR024791">
    <property type="entry name" value="Cyt_c/ubiquinol_Oxase_su3"/>
</dbReference>
<proteinExistence type="inferred from homology"/>
<keyword evidence="3 6" id="KW-0812">Transmembrane</keyword>
<dbReference type="SUPFAM" id="SSF81452">
    <property type="entry name" value="Cytochrome c oxidase subunit III-like"/>
    <property type="match status" value="1"/>
</dbReference>
<dbReference type="InterPro" id="IPR013833">
    <property type="entry name" value="Cyt_c_oxidase_su3_a-hlx"/>
</dbReference>
<feature type="domain" description="Heme-copper oxidase subunit III family profile" evidence="8">
    <location>
        <begin position="1"/>
        <end position="183"/>
    </location>
</feature>
<gene>
    <name evidence="9" type="ORF">CO662_34320</name>
</gene>
<feature type="transmembrane region" description="Helical" evidence="7">
    <location>
        <begin position="163"/>
        <end position="182"/>
    </location>
</feature>
<feature type="transmembrane region" description="Helical" evidence="7">
    <location>
        <begin position="21"/>
        <end position="47"/>
    </location>
</feature>
<evidence type="ECO:0000259" key="8">
    <source>
        <dbReference type="PROSITE" id="PS50253"/>
    </source>
</evidence>
<dbReference type="PROSITE" id="PS50253">
    <property type="entry name" value="COX3"/>
    <property type="match status" value="1"/>
</dbReference>
<feature type="transmembrane region" description="Helical" evidence="7">
    <location>
        <begin position="59"/>
        <end position="80"/>
    </location>
</feature>
<dbReference type="PANTHER" id="PTHR11403">
    <property type="entry name" value="CYTOCHROME C OXIDASE SUBUNIT III"/>
    <property type="match status" value="1"/>
</dbReference>
<dbReference type="RefSeq" id="WP_097545301.1">
    <property type="nucleotide sequence ID" value="NZ_NWSK01000037.1"/>
</dbReference>
<comment type="subcellular location">
    <subcellularLocation>
        <location evidence="6">Cell membrane</location>
        <topology evidence="6">Multi-pass membrane protein</topology>
    </subcellularLocation>
    <subcellularLocation>
        <location evidence="1">Membrane</location>
        <topology evidence="1">Multi-pass membrane protein</topology>
    </subcellularLocation>
</comment>
<evidence type="ECO:0000256" key="4">
    <source>
        <dbReference type="ARBA" id="ARBA00022989"/>
    </source>
</evidence>
<dbReference type="EMBL" id="NWSL01000043">
    <property type="protein sequence ID" value="PDS47495.1"/>
    <property type="molecule type" value="Genomic_DNA"/>
</dbReference>
<dbReference type="Gene3D" id="1.20.120.80">
    <property type="entry name" value="Cytochrome c oxidase, subunit III, four-helix bundle"/>
    <property type="match status" value="1"/>
</dbReference>
<sequence length="183" mass="20201">MTVTTTRHELEGGSRATGDDLLVWILSWSELAAFGALLSAFVAVSWIHPEEVAAGRANLHHLIPIVNTVVLLTSGWFAAVADSQTTVLRRRIALLGASAGGMLFVALKIHEYSLEGATLLADDTFSTLYMLMTGFHLAHVLFGSLVLALLVRYPSRQNVYMMTTLWHVIDIVWLVMFPVVYFL</sequence>
<evidence type="ECO:0000256" key="2">
    <source>
        <dbReference type="ARBA" id="ARBA00010581"/>
    </source>
</evidence>
<dbReference type="PANTHER" id="PTHR11403:SF6">
    <property type="entry name" value="NITRIC OXIDE REDUCTASE SUBUNIT E"/>
    <property type="match status" value="1"/>
</dbReference>
<dbReference type="Proteomes" id="UP000219972">
    <property type="component" value="Unassembled WGS sequence"/>
</dbReference>
<evidence type="ECO:0000313" key="10">
    <source>
        <dbReference type="Proteomes" id="UP000219972"/>
    </source>
</evidence>
<accession>A0ABX4IY59</accession>
<comment type="caution">
    <text evidence="9">The sequence shown here is derived from an EMBL/GenBank/DDBJ whole genome shotgun (WGS) entry which is preliminary data.</text>
</comment>
<evidence type="ECO:0000313" key="9">
    <source>
        <dbReference type="EMBL" id="PDS47495.1"/>
    </source>
</evidence>
<evidence type="ECO:0000256" key="5">
    <source>
        <dbReference type="ARBA" id="ARBA00023136"/>
    </source>
</evidence>
<evidence type="ECO:0000256" key="7">
    <source>
        <dbReference type="SAM" id="Phobius"/>
    </source>
</evidence>
<keyword evidence="5 7" id="KW-0472">Membrane</keyword>
<organism evidence="9 10">
    <name type="scientific">Rhizobium anhuiense</name>
    <dbReference type="NCBI Taxonomy" id="1184720"/>
    <lineage>
        <taxon>Bacteria</taxon>
        <taxon>Pseudomonadati</taxon>
        <taxon>Pseudomonadota</taxon>
        <taxon>Alphaproteobacteria</taxon>
        <taxon>Hyphomicrobiales</taxon>
        <taxon>Rhizobiaceae</taxon>
        <taxon>Rhizobium/Agrobacterium group</taxon>
        <taxon>Rhizobium</taxon>
    </lineage>
</organism>
<comment type="similarity">
    <text evidence="2 6">Belongs to the cytochrome c oxidase subunit 3 family.</text>
</comment>
<evidence type="ECO:0000256" key="3">
    <source>
        <dbReference type="ARBA" id="ARBA00022692"/>
    </source>
</evidence>